<evidence type="ECO:0000313" key="3">
    <source>
        <dbReference type="Proteomes" id="UP000001929"/>
    </source>
</evidence>
<evidence type="ECO:0000313" key="2">
    <source>
        <dbReference type="EMBL" id="ABC23625.1"/>
    </source>
</evidence>
<evidence type="ECO:0000256" key="1">
    <source>
        <dbReference type="SAM" id="MobiDB-lite"/>
    </source>
</evidence>
<protein>
    <submittedName>
        <fullName evidence="2">Uncharacterized protein</fullName>
    </submittedName>
</protein>
<dbReference type="Proteomes" id="UP000001929">
    <property type="component" value="Chromosome"/>
</dbReference>
<organism evidence="2 3">
    <name type="scientific">Rhodospirillum rubrum (strain ATCC 11170 / ATH 1.1.1 / DSM 467 / LMG 4362 / NCIMB 8255 / S1)</name>
    <dbReference type="NCBI Taxonomy" id="269796"/>
    <lineage>
        <taxon>Bacteria</taxon>
        <taxon>Pseudomonadati</taxon>
        <taxon>Pseudomonadota</taxon>
        <taxon>Alphaproteobacteria</taxon>
        <taxon>Rhodospirillales</taxon>
        <taxon>Rhodospirillaceae</taxon>
        <taxon>Rhodospirillum</taxon>
    </lineage>
</organism>
<sequence length="169" mass="17913">MTTDLRGPDDLASDLEKTASVVATALRLVNDGRAVDLAALEGKVAVLCKAIAALPRDQGRRFLDPLDSLIRGLDLLEEALRLRFDRLLDAMGEGAPDRATVLAPIAPPPGGAAPVLVDPHQAVPRKAVRAYDRIPSLPPMTAEPAPFEEPAEESSEDPPAADPTTAEDR</sequence>
<dbReference type="eggNOG" id="ENOG502ZITG">
    <property type="taxonomic scope" value="Bacteria"/>
</dbReference>
<dbReference type="EMBL" id="CP000230">
    <property type="protein sequence ID" value="ABC23625.1"/>
    <property type="molecule type" value="Genomic_DNA"/>
</dbReference>
<dbReference type="HOGENOM" id="CLU_1577307_0_0_5"/>
<accession>Q2RQH0</accession>
<dbReference type="KEGG" id="rru:Rru_A2828"/>
<keyword evidence="3" id="KW-1185">Reference proteome</keyword>
<dbReference type="RefSeq" id="WP_011390455.1">
    <property type="nucleotide sequence ID" value="NC_007643.1"/>
</dbReference>
<gene>
    <name evidence="2" type="ordered locus">Rru_A2828</name>
</gene>
<feature type="region of interest" description="Disordered" evidence="1">
    <location>
        <begin position="127"/>
        <end position="169"/>
    </location>
</feature>
<name>Q2RQH0_RHORT</name>
<proteinExistence type="predicted"/>
<reference evidence="2 3" key="1">
    <citation type="journal article" date="2011" name="Stand. Genomic Sci.">
        <title>Complete genome sequence of Rhodospirillum rubrum type strain (S1).</title>
        <authorList>
            <person name="Munk A.C."/>
            <person name="Copeland A."/>
            <person name="Lucas S."/>
            <person name="Lapidus A."/>
            <person name="Del Rio T.G."/>
            <person name="Barry K."/>
            <person name="Detter J.C."/>
            <person name="Hammon N."/>
            <person name="Israni S."/>
            <person name="Pitluck S."/>
            <person name="Brettin T."/>
            <person name="Bruce D."/>
            <person name="Han C."/>
            <person name="Tapia R."/>
            <person name="Gilna P."/>
            <person name="Schmutz J."/>
            <person name="Larimer F."/>
            <person name="Land M."/>
            <person name="Kyrpides N.C."/>
            <person name="Mavromatis K."/>
            <person name="Richardson P."/>
            <person name="Rohde M."/>
            <person name="Goker M."/>
            <person name="Klenk H.P."/>
            <person name="Zhang Y."/>
            <person name="Roberts G.P."/>
            <person name="Reslewic S."/>
            <person name="Schwartz D.C."/>
        </authorList>
    </citation>
    <scope>NUCLEOTIDE SEQUENCE [LARGE SCALE GENOMIC DNA]</scope>
    <source>
        <strain evidence="3">ATCC 11170 / ATH 1.1.1 / DSM 467 / LMG 4362 / NCIMB 8255 / S1</strain>
    </source>
</reference>
<dbReference type="PATRIC" id="fig|269796.9.peg.2934"/>
<dbReference type="EnsemblBacteria" id="ABC23625">
    <property type="protein sequence ID" value="ABC23625"/>
    <property type="gene ID" value="Rru_A2828"/>
</dbReference>
<dbReference type="STRING" id="269796.Rru_A2828"/>
<dbReference type="AlphaFoldDB" id="Q2RQH0"/>